<keyword evidence="2" id="KW-1185">Reference proteome</keyword>
<protein>
    <submittedName>
        <fullName evidence="1">Uncharacterized protein</fullName>
    </submittedName>
</protein>
<evidence type="ECO:0000313" key="2">
    <source>
        <dbReference type="Proteomes" id="UP001596443"/>
    </source>
</evidence>
<dbReference type="RefSeq" id="WP_284063718.1">
    <property type="nucleotide sequence ID" value="NZ_CP126159.1"/>
</dbReference>
<dbReference type="Proteomes" id="UP001596443">
    <property type="component" value="Unassembled WGS sequence"/>
</dbReference>
<dbReference type="AlphaFoldDB" id="A0ABD5T5S4"/>
<reference evidence="1 2" key="1">
    <citation type="journal article" date="2019" name="Int. J. Syst. Evol. Microbiol.">
        <title>The Global Catalogue of Microorganisms (GCM) 10K type strain sequencing project: providing services to taxonomists for standard genome sequencing and annotation.</title>
        <authorList>
            <consortium name="The Broad Institute Genomics Platform"/>
            <consortium name="The Broad Institute Genome Sequencing Center for Infectious Disease"/>
            <person name="Wu L."/>
            <person name="Ma J."/>
        </authorList>
    </citation>
    <scope>NUCLEOTIDE SEQUENCE [LARGE SCALE GENOMIC DNA]</scope>
    <source>
        <strain evidence="1 2">SYNS20</strain>
    </source>
</reference>
<dbReference type="GeneID" id="81211252"/>
<sequence length="71" mass="7514">MAPRASVDPMFALGLADDCTPSNPTRLAFARSVHDAQGFAESDAVDGTIAMQEHLQPEREFRPAGGVSLSV</sequence>
<comment type="caution">
    <text evidence="1">The sequence shown here is derived from an EMBL/GenBank/DDBJ whole genome shotgun (WGS) entry which is preliminary data.</text>
</comment>
<proteinExistence type="predicted"/>
<gene>
    <name evidence="1" type="ORF">ACFQFD_00630</name>
</gene>
<evidence type="ECO:0000313" key="1">
    <source>
        <dbReference type="EMBL" id="MFC6784540.1"/>
    </source>
</evidence>
<name>A0ABD5T5S4_9EURY</name>
<dbReference type="EMBL" id="JBHSWX010000001">
    <property type="protein sequence ID" value="MFC6784540.1"/>
    <property type="molecule type" value="Genomic_DNA"/>
</dbReference>
<accession>A0ABD5T5S4</accession>
<organism evidence="1 2">
    <name type="scientific">Halobaculum halobium</name>
    <dbReference type="NCBI Taxonomy" id="3032281"/>
    <lineage>
        <taxon>Archaea</taxon>
        <taxon>Methanobacteriati</taxon>
        <taxon>Methanobacteriota</taxon>
        <taxon>Stenosarchaea group</taxon>
        <taxon>Halobacteria</taxon>
        <taxon>Halobacteriales</taxon>
        <taxon>Haloferacaceae</taxon>
        <taxon>Halobaculum</taxon>
    </lineage>
</organism>